<evidence type="ECO:0000256" key="2">
    <source>
        <dbReference type="ARBA" id="ARBA00022692"/>
    </source>
</evidence>
<keyword evidence="3 5" id="KW-1133">Transmembrane helix</keyword>
<evidence type="ECO:0000313" key="7">
    <source>
        <dbReference type="Proteomes" id="UP000054270"/>
    </source>
</evidence>
<gene>
    <name evidence="6" type="ORF">HYPSUDRAFT_148148</name>
</gene>
<keyword evidence="7" id="KW-1185">Reference proteome</keyword>
<dbReference type="PANTHER" id="PTHR23502">
    <property type="entry name" value="MAJOR FACILITATOR SUPERFAMILY"/>
    <property type="match status" value="1"/>
</dbReference>
<feature type="transmembrane region" description="Helical" evidence="5">
    <location>
        <begin position="51"/>
        <end position="73"/>
    </location>
</feature>
<dbReference type="PANTHER" id="PTHR23502:SF60">
    <property type="entry name" value="MAJOR FACILITATOR SUPERFAMILY (MFS) PROFILE DOMAIN-CONTAINING PROTEIN-RELATED"/>
    <property type="match status" value="1"/>
</dbReference>
<dbReference type="GO" id="GO:0022857">
    <property type="term" value="F:transmembrane transporter activity"/>
    <property type="evidence" value="ECO:0007669"/>
    <property type="project" value="InterPro"/>
</dbReference>
<dbReference type="SUPFAM" id="SSF103473">
    <property type="entry name" value="MFS general substrate transporter"/>
    <property type="match status" value="1"/>
</dbReference>
<dbReference type="STRING" id="945553.A0A0D2P6U2"/>
<proteinExistence type="predicted"/>
<keyword evidence="2 5" id="KW-0812">Transmembrane</keyword>
<dbReference type="AlphaFoldDB" id="A0A0D2P6U2"/>
<dbReference type="GO" id="GO:0016020">
    <property type="term" value="C:membrane"/>
    <property type="evidence" value="ECO:0007669"/>
    <property type="project" value="UniProtKB-SubCell"/>
</dbReference>
<evidence type="ECO:0008006" key="8">
    <source>
        <dbReference type="Google" id="ProtNLM"/>
    </source>
</evidence>
<evidence type="ECO:0000256" key="4">
    <source>
        <dbReference type="ARBA" id="ARBA00023136"/>
    </source>
</evidence>
<dbReference type="Gene3D" id="1.20.1250.20">
    <property type="entry name" value="MFS general substrate transporter like domains"/>
    <property type="match status" value="1"/>
</dbReference>
<evidence type="ECO:0000256" key="3">
    <source>
        <dbReference type="ARBA" id="ARBA00022989"/>
    </source>
</evidence>
<organism evidence="6 7">
    <name type="scientific">Hypholoma sublateritium (strain FD-334 SS-4)</name>
    <dbReference type="NCBI Taxonomy" id="945553"/>
    <lineage>
        <taxon>Eukaryota</taxon>
        <taxon>Fungi</taxon>
        <taxon>Dikarya</taxon>
        <taxon>Basidiomycota</taxon>
        <taxon>Agaricomycotina</taxon>
        <taxon>Agaricomycetes</taxon>
        <taxon>Agaricomycetidae</taxon>
        <taxon>Agaricales</taxon>
        <taxon>Agaricineae</taxon>
        <taxon>Strophariaceae</taxon>
        <taxon>Hypholoma</taxon>
    </lineage>
</organism>
<dbReference type="InterPro" id="IPR036259">
    <property type="entry name" value="MFS_trans_sf"/>
</dbReference>
<dbReference type="EMBL" id="KN817627">
    <property type="protein sequence ID" value="KJA16120.1"/>
    <property type="molecule type" value="Genomic_DNA"/>
</dbReference>
<evidence type="ECO:0000256" key="1">
    <source>
        <dbReference type="ARBA" id="ARBA00004141"/>
    </source>
</evidence>
<sequence length="246" mass="27188">WNIACGFAQNKNQLIAFPLLSGLGGSAPLSVGGGFLTDVSNWHAEQRGKAITIYSLAPLLGPVLCPVCGSWFVSRSVSTLWVFRSTSIADAAVQLSGLFFFRKTYASWLLDKKAQEIRMEQNNGHGPQRRILTVYESSSKHSWQNIFRTALIRPLQLFGVETIIQLLGLCMSFVYGILYLFLTTTPSIFTNVYHKKVGVGGLHYIALGVGLSLASQINAQFMDRVYIHLKNRNGGVGGPKFRLRES</sequence>
<dbReference type="Pfam" id="PF07690">
    <property type="entry name" value="MFS_1"/>
    <property type="match status" value="1"/>
</dbReference>
<protein>
    <recommendedName>
        <fullName evidence="8">Major facilitator superfamily (MFS) profile domain-containing protein</fullName>
    </recommendedName>
</protein>
<evidence type="ECO:0000313" key="6">
    <source>
        <dbReference type="EMBL" id="KJA16120.1"/>
    </source>
</evidence>
<keyword evidence="4 5" id="KW-0472">Membrane</keyword>
<accession>A0A0D2P6U2</accession>
<name>A0A0D2P6U2_HYPSF</name>
<evidence type="ECO:0000256" key="5">
    <source>
        <dbReference type="SAM" id="Phobius"/>
    </source>
</evidence>
<feature type="transmembrane region" description="Helical" evidence="5">
    <location>
        <begin position="202"/>
        <end position="222"/>
    </location>
</feature>
<feature type="transmembrane region" description="Helical" evidence="5">
    <location>
        <begin position="163"/>
        <end position="182"/>
    </location>
</feature>
<dbReference type="InterPro" id="IPR011701">
    <property type="entry name" value="MFS"/>
</dbReference>
<dbReference type="OMA" id="WITERTT"/>
<reference evidence="7" key="1">
    <citation type="submission" date="2014-04" db="EMBL/GenBank/DDBJ databases">
        <title>Evolutionary Origins and Diversification of the Mycorrhizal Mutualists.</title>
        <authorList>
            <consortium name="DOE Joint Genome Institute"/>
            <consortium name="Mycorrhizal Genomics Consortium"/>
            <person name="Kohler A."/>
            <person name="Kuo A."/>
            <person name="Nagy L.G."/>
            <person name="Floudas D."/>
            <person name="Copeland A."/>
            <person name="Barry K.W."/>
            <person name="Cichocki N."/>
            <person name="Veneault-Fourrey C."/>
            <person name="LaButti K."/>
            <person name="Lindquist E.A."/>
            <person name="Lipzen A."/>
            <person name="Lundell T."/>
            <person name="Morin E."/>
            <person name="Murat C."/>
            <person name="Riley R."/>
            <person name="Ohm R."/>
            <person name="Sun H."/>
            <person name="Tunlid A."/>
            <person name="Henrissat B."/>
            <person name="Grigoriev I.V."/>
            <person name="Hibbett D.S."/>
            <person name="Martin F."/>
        </authorList>
    </citation>
    <scope>NUCLEOTIDE SEQUENCE [LARGE SCALE GENOMIC DNA]</scope>
    <source>
        <strain evidence="7">FD-334 SS-4</strain>
    </source>
</reference>
<comment type="subcellular location">
    <subcellularLocation>
        <location evidence="1">Membrane</location>
        <topology evidence="1">Multi-pass membrane protein</topology>
    </subcellularLocation>
</comment>
<dbReference type="Proteomes" id="UP000054270">
    <property type="component" value="Unassembled WGS sequence"/>
</dbReference>
<feature type="non-terminal residue" evidence="6">
    <location>
        <position position="1"/>
    </location>
</feature>
<dbReference type="OrthoDB" id="6770063at2759"/>